<dbReference type="AlphaFoldDB" id="A0A8S3JPU7"/>
<sequence length="160" mass="17796">IEFATDTLLPEQEQEINTRLRTEGAVQCHRCRGKTQFTALKKLKEHLKTDCPLGPVMAVCKFCGIPFSSVSSVCDHLELYHDDSHDACPDDPCRINDRAFRAAFARYKFPMNGHIPFSASATTIGQLVPENESAACLSNGASCLRVRVNINERKNVSIEL</sequence>
<feature type="non-terminal residue" evidence="2">
    <location>
        <position position="1"/>
    </location>
</feature>
<gene>
    <name evidence="2" type="ORF">SMN809_LOCUS82598</name>
</gene>
<dbReference type="Gene3D" id="3.30.160.60">
    <property type="entry name" value="Classic Zinc Finger"/>
    <property type="match status" value="1"/>
</dbReference>
<evidence type="ECO:0000313" key="2">
    <source>
        <dbReference type="EMBL" id="CAF5221937.1"/>
    </source>
</evidence>
<protein>
    <recommendedName>
        <fullName evidence="1">C2H2-type domain-containing protein</fullName>
    </recommendedName>
</protein>
<accession>A0A8S3JPU7</accession>
<dbReference type="Proteomes" id="UP000676336">
    <property type="component" value="Unassembled WGS sequence"/>
</dbReference>
<reference evidence="2" key="1">
    <citation type="submission" date="2021-02" db="EMBL/GenBank/DDBJ databases">
        <authorList>
            <person name="Nowell W R."/>
        </authorList>
    </citation>
    <scope>NUCLEOTIDE SEQUENCE</scope>
</reference>
<organism evidence="2 3">
    <name type="scientific">Rotaria magnacalcarata</name>
    <dbReference type="NCBI Taxonomy" id="392030"/>
    <lineage>
        <taxon>Eukaryota</taxon>
        <taxon>Metazoa</taxon>
        <taxon>Spiralia</taxon>
        <taxon>Gnathifera</taxon>
        <taxon>Rotifera</taxon>
        <taxon>Eurotatoria</taxon>
        <taxon>Bdelloidea</taxon>
        <taxon>Philodinida</taxon>
        <taxon>Philodinidae</taxon>
        <taxon>Rotaria</taxon>
    </lineage>
</organism>
<comment type="caution">
    <text evidence="2">The sequence shown here is derived from an EMBL/GenBank/DDBJ whole genome shotgun (WGS) entry which is preliminary data.</text>
</comment>
<feature type="domain" description="C2H2-type" evidence="1">
    <location>
        <begin position="60"/>
        <end position="81"/>
    </location>
</feature>
<evidence type="ECO:0000313" key="3">
    <source>
        <dbReference type="Proteomes" id="UP000676336"/>
    </source>
</evidence>
<proteinExistence type="predicted"/>
<dbReference type="PROSITE" id="PS00028">
    <property type="entry name" value="ZINC_FINGER_C2H2_1"/>
    <property type="match status" value="1"/>
</dbReference>
<dbReference type="InterPro" id="IPR013087">
    <property type="entry name" value="Znf_C2H2_type"/>
</dbReference>
<dbReference type="EMBL" id="CAJOBI010352284">
    <property type="protein sequence ID" value="CAF5221937.1"/>
    <property type="molecule type" value="Genomic_DNA"/>
</dbReference>
<evidence type="ECO:0000259" key="1">
    <source>
        <dbReference type="PROSITE" id="PS00028"/>
    </source>
</evidence>
<name>A0A8S3JPU7_9BILA</name>